<keyword evidence="4" id="KW-1185">Reference proteome</keyword>
<dbReference type="EMBL" id="BJHV01000001">
    <property type="protein sequence ID" value="GDY48384.1"/>
    <property type="molecule type" value="Genomic_DNA"/>
</dbReference>
<proteinExistence type="predicted"/>
<dbReference type="InterPro" id="IPR006311">
    <property type="entry name" value="TAT_signal"/>
</dbReference>
<feature type="domain" description="Calcineurin-like phosphoesterase" evidence="2">
    <location>
        <begin position="88"/>
        <end position="232"/>
    </location>
</feature>
<dbReference type="InterPro" id="IPR029052">
    <property type="entry name" value="Metallo-depent_PP-like"/>
</dbReference>
<evidence type="ECO:0000259" key="2">
    <source>
        <dbReference type="Pfam" id="PF00149"/>
    </source>
</evidence>
<comment type="caution">
    <text evidence="3">The sequence shown here is derived from an EMBL/GenBank/DDBJ whole genome shotgun (WGS) entry which is preliminary data.</text>
</comment>
<dbReference type="AlphaFoldDB" id="A0A4D4KJM7"/>
<sequence>MQPRQTHEPQPGTRRRTFLRTTGLAAAGVAMTGLEVAPPAAAAPASGATGAPAWHPDPESPRFTLAVMPDTQYLFDGESIHPAPVEASFRYLLSHAREENIVFLSHLGDLTEHGKATEFGPIGRAFRLLDERGAAYSVVAGNHDLDSSTDDQRGRTPYLDAFGPRRFRSAPSFRGASPDGYNTYHTFSAAGREWLVLALDWRPSTKGITWAREVIAHHPRTPIILTTHELVYADHEGEEASFSTSSSASPGSPPSRRGPPGPPPGWSSPVRWPTGGSTRAAGTACPSRTPSGSARRLGQRTQRLVRAAQSAGPQRRRRKGRR</sequence>
<gene>
    <name evidence="3" type="ORF">SANT12839_092660</name>
</gene>
<evidence type="ECO:0000313" key="3">
    <source>
        <dbReference type="EMBL" id="GDY48384.1"/>
    </source>
</evidence>
<protein>
    <recommendedName>
        <fullName evidence="2">Calcineurin-like phosphoesterase domain-containing protein</fullName>
    </recommendedName>
</protein>
<dbReference type="PANTHER" id="PTHR43143:SF5">
    <property type="entry name" value="SECRETED PROTEIN"/>
    <property type="match status" value="1"/>
</dbReference>
<reference evidence="3 4" key="1">
    <citation type="journal article" date="2020" name="Int. J. Syst. Evol. Microbiol.">
        <title>Reclassification of Streptomyces castelarensis and Streptomyces sporoclivatus as later heterotypic synonyms of Streptomyces antimycoticus.</title>
        <authorList>
            <person name="Komaki H."/>
            <person name="Tamura T."/>
        </authorList>
    </citation>
    <scope>NUCLEOTIDE SEQUENCE [LARGE SCALE GENOMIC DNA]</scope>
    <source>
        <strain evidence="3 4">NBRC 12839</strain>
    </source>
</reference>
<accession>A0A4D4KJM7</accession>
<feature type="compositionally biased region" description="Pro residues" evidence="1">
    <location>
        <begin position="251"/>
        <end position="266"/>
    </location>
</feature>
<dbReference type="InterPro" id="IPR004843">
    <property type="entry name" value="Calcineurin-like_PHP"/>
</dbReference>
<dbReference type="Proteomes" id="UP000299290">
    <property type="component" value="Unassembled WGS sequence"/>
</dbReference>
<feature type="compositionally biased region" description="Low complexity" evidence="1">
    <location>
        <begin position="241"/>
        <end position="250"/>
    </location>
</feature>
<organism evidence="3 4">
    <name type="scientific">Streptomyces antimycoticus</name>
    <dbReference type="NCBI Taxonomy" id="68175"/>
    <lineage>
        <taxon>Bacteria</taxon>
        <taxon>Bacillati</taxon>
        <taxon>Actinomycetota</taxon>
        <taxon>Actinomycetes</taxon>
        <taxon>Kitasatosporales</taxon>
        <taxon>Streptomycetaceae</taxon>
        <taxon>Streptomyces</taxon>
        <taxon>Streptomyces violaceusniger group</taxon>
    </lineage>
</organism>
<name>A0A4D4KJM7_9ACTN</name>
<dbReference type="PROSITE" id="PS51318">
    <property type="entry name" value="TAT"/>
    <property type="match status" value="1"/>
</dbReference>
<dbReference type="SUPFAM" id="SSF56300">
    <property type="entry name" value="Metallo-dependent phosphatases"/>
    <property type="match status" value="1"/>
</dbReference>
<dbReference type="Pfam" id="PF00149">
    <property type="entry name" value="Metallophos"/>
    <property type="match status" value="1"/>
</dbReference>
<dbReference type="GO" id="GO:0016787">
    <property type="term" value="F:hydrolase activity"/>
    <property type="evidence" value="ECO:0007669"/>
    <property type="project" value="InterPro"/>
</dbReference>
<dbReference type="PANTHER" id="PTHR43143">
    <property type="entry name" value="METALLOPHOSPHOESTERASE, CALCINEURIN SUPERFAMILY"/>
    <property type="match status" value="1"/>
</dbReference>
<evidence type="ECO:0000256" key="1">
    <source>
        <dbReference type="SAM" id="MobiDB-lite"/>
    </source>
</evidence>
<evidence type="ECO:0000313" key="4">
    <source>
        <dbReference type="Proteomes" id="UP000299290"/>
    </source>
</evidence>
<dbReference type="InterPro" id="IPR051918">
    <property type="entry name" value="STPP_CPPED1"/>
</dbReference>
<dbReference type="Gene3D" id="3.60.21.10">
    <property type="match status" value="1"/>
</dbReference>
<feature type="region of interest" description="Disordered" evidence="1">
    <location>
        <begin position="237"/>
        <end position="322"/>
    </location>
</feature>